<proteinExistence type="predicted"/>
<evidence type="ECO:0000313" key="5">
    <source>
        <dbReference type="Proteomes" id="UP000321598"/>
    </source>
</evidence>
<dbReference type="Pfam" id="PF07969">
    <property type="entry name" value="Amidohydro_3"/>
    <property type="match status" value="1"/>
</dbReference>
<dbReference type="Gene3D" id="3.20.20.140">
    <property type="entry name" value="Metal-dependent hydrolases"/>
    <property type="match status" value="1"/>
</dbReference>
<dbReference type="SUPFAM" id="SSF51338">
    <property type="entry name" value="Composite domain of metallo-dependent hydrolases"/>
    <property type="match status" value="1"/>
</dbReference>
<dbReference type="InterPro" id="IPR011059">
    <property type="entry name" value="Metal-dep_hydrolase_composite"/>
</dbReference>
<dbReference type="Gene3D" id="3.10.310.70">
    <property type="match status" value="1"/>
</dbReference>
<dbReference type="EC" id="3.5.1.91" evidence="3"/>
<dbReference type="PANTHER" id="PTHR22642:SF2">
    <property type="entry name" value="PROTEIN LONG AFTER FAR-RED 3"/>
    <property type="match status" value="1"/>
</dbReference>
<evidence type="ECO:0000313" key="2">
    <source>
        <dbReference type="EMBL" id="GEP99821.1"/>
    </source>
</evidence>
<dbReference type="PANTHER" id="PTHR22642">
    <property type="entry name" value="IMIDAZOLONEPROPIONASE"/>
    <property type="match status" value="1"/>
</dbReference>
<keyword evidence="5" id="KW-1185">Reference proteome</keyword>
<dbReference type="Proteomes" id="UP000254956">
    <property type="component" value="Unassembled WGS sequence"/>
</dbReference>
<evidence type="ECO:0000313" key="3">
    <source>
        <dbReference type="EMBL" id="SUJ25488.1"/>
    </source>
</evidence>
<dbReference type="Gene3D" id="2.30.40.10">
    <property type="entry name" value="Urease, subunit C, domain 1"/>
    <property type="match status" value="1"/>
</dbReference>
<dbReference type="InterPro" id="IPR032466">
    <property type="entry name" value="Metal_Hydrolase"/>
</dbReference>
<organism evidence="3 4">
    <name type="scientific">Staphylococcus arlettae</name>
    <dbReference type="NCBI Taxonomy" id="29378"/>
    <lineage>
        <taxon>Bacteria</taxon>
        <taxon>Bacillati</taxon>
        <taxon>Bacillota</taxon>
        <taxon>Bacilli</taxon>
        <taxon>Bacillales</taxon>
        <taxon>Staphylococcaceae</taxon>
        <taxon>Staphylococcus</taxon>
    </lineage>
</organism>
<dbReference type="Proteomes" id="UP000321598">
    <property type="component" value="Unassembled WGS sequence"/>
</dbReference>
<dbReference type="OrthoDB" id="9767366at2"/>
<name>A0A380CPC0_9STAP</name>
<dbReference type="EMBL" id="BKAV01000005">
    <property type="protein sequence ID" value="GEP99821.1"/>
    <property type="molecule type" value="Genomic_DNA"/>
</dbReference>
<dbReference type="GO" id="GO:0016810">
    <property type="term" value="F:hydrolase activity, acting on carbon-nitrogen (but not peptide) bonds"/>
    <property type="evidence" value="ECO:0007669"/>
    <property type="project" value="InterPro"/>
</dbReference>
<dbReference type="EMBL" id="UGZE01000001">
    <property type="protein sequence ID" value="SUJ25488.1"/>
    <property type="molecule type" value="Genomic_DNA"/>
</dbReference>
<dbReference type="CDD" id="cd01300">
    <property type="entry name" value="YtcJ_like"/>
    <property type="match status" value="1"/>
</dbReference>
<sequence length="534" mass="60265">MEISKIVNANILDMIDNKPYLATLYLKDGYIDQIISQDSIIKDNEALDLEEKWITPGFIDTHSHPTAYGTTKTMVDCSANKISNIDELIQQFKVQKENLYKKGWVMGFGYNEKSLEEQRHPNRFDLDKISEDIAICVMHYSGHMATVNTKALEYMGVSLDDPDPEGGYYERDQHGKVNGVLIEIPATAKLQRVLPEAKPEDTIYTMNLAVDDYVKSGITSTSDLLIGSRGYIDYEGVLKFLESPQRIRTRWMLSHELLEQNHNLKNIHANEIEEKLNNISNGMGHLGGVKCFSDGSIQLQTASIRNKYLDGSEAPAPLMSNNKLIDIFKHFQKLGFNIVTHANGDFAAKAVINAYKSTADYKKNPLLNRIEHLQTVTQDDIKEMAEHNIGGSFFINHVYYFGDLHRDVFLGEEKAQNLNPLRWAEDANMIFTIHTDAPVTPISPLESIQIAVNRITKNGKVLGENQRLTRSEAYKKMTIDAAKLNNTHAYEGSIKEGNVADFVILNQNPLNDDVVLNDDLIEMTICNSEVVYSI</sequence>
<feature type="domain" description="Amidohydrolase 3" evidence="1">
    <location>
        <begin position="46"/>
        <end position="532"/>
    </location>
</feature>
<accession>A0A380CPC0</accession>
<dbReference type="InterPro" id="IPR033932">
    <property type="entry name" value="YtcJ-like"/>
</dbReference>
<dbReference type="AlphaFoldDB" id="A0A380CPC0"/>
<keyword evidence="3" id="KW-0378">Hydrolase</keyword>
<reference evidence="2 5" key="2">
    <citation type="submission" date="2019-07" db="EMBL/GenBank/DDBJ databases">
        <title>Whole genome shotgun sequence of Staphylococcus arlettae NBRC 109765.</title>
        <authorList>
            <person name="Hosoyama A."/>
            <person name="Uohara A."/>
            <person name="Ohji S."/>
            <person name="Ichikawa N."/>
        </authorList>
    </citation>
    <scope>NUCLEOTIDE SEQUENCE [LARGE SCALE GENOMIC DNA]</scope>
    <source>
        <strain evidence="2 5">NBRC 109765</strain>
    </source>
</reference>
<reference evidence="3 4" key="1">
    <citation type="submission" date="2018-06" db="EMBL/GenBank/DDBJ databases">
        <authorList>
            <consortium name="Pathogen Informatics"/>
            <person name="Doyle S."/>
        </authorList>
    </citation>
    <scope>NUCLEOTIDE SEQUENCE [LARGE SCALE GENOMIC DNA]</scope>
    <source>
        <strain evidence="3 4">NCTC12413</strain>
    </source>
</reference>
<evidence type="ECO:0000313" key="4">
    <source>
        <dbReference type="Proteomes" id="UP000254956"/>
    </source>
</evidence>
<dbReference type="SUPFAM" id="SSF51556">
    <property type="entry name" value="Metallo-dependent hydrolases"/>
    <property type="match status" value="1"/>
</dbReference>
<dbReference type="InterPro" id="IPR013108">
    <property type="entry name" value="Amidohydro_3"/>
</dbReference>
<protein>
    <submittedName>
        <fullName evidence="2">Amidohydrolase</fullName>
    </submittedName>
    <submittedName>
        <fullName evidence="3">N-substituted formamide deformylase</fullName>
        <ecNumber evidence="3">3.5.1.91</ecNumber>
    </submittedName>
</protein>
<gene>
    <name evidence="3" type="primary">nfdA</name>
    <name evidence="3" type="ORF">NCTC12413_02327</name>
    <name evidence="2" type="ORF">SAR03_08590</name>
</gene>
<dbReference type="RefSeq" id="WP_103388424.1">
    <property type="nucleotide sequence ID" value="NZ_BKAV01000005.1"/>
</dbReference>
<evidence type="ECO:0000259" key="1">
    <source>
        <dbReference type="Pfam" id="PF07969"/>
    </source>
</evidence>